<protein>
    <submittedName>
        <fullName evidence="1">Uncharacterized protein</fullName>
    </submittedName>
</protein>
<evidence type="ECO:0000313" key="1">
    <source>
        <dbReference type="EMBL" id="OCX75658.1"/>
    </source>
</evidence>
<accession>A0A1C2II49</accession>
<comment type="caution">
    <text evidence="1">The sequence shown here is derived from an EMBL/GenBank/DDBJ whole genome shotgun (WGS) entry which is preliminary data.</text>
</comment>
<reference evidence="1" key="1">
    <citation type="journal article" date="2016" name="Int. J. Mol. Sci.">
        <title>Comparative genomics of the extreme acidophile Acidithiobacillus thiooxidans reveals intraspecific divergence and niche adaptation.</title>
        <authorList>
            <person name="Zhang X."/>
            <person name="Feng X."/>
            <person name="Tao J."/>
            <person name="Ma L."/>
            <person name="Xiao Y."/>
            <person name="Liang Y."/>
            <person name="Liu X."/>
            <person name="Yin H."/>
        </authorList>
    </citation>
    <scope>NUCLEOTIDE SEQUENCE [LARGE SCALE GENOMIC DNA]</scope>
    <source>
        <strain evidence="1">DXS-W</strain>
    </source>
</reference>
<dbReference type="RefSeq" id="WP_065973684.1">
    <property type="nucleotide sequence ID" value="NZ_LWRY01000011.1"/>
</dbReference>
<sequence>MENRKELLKPIHPTGWPALFPGIPSNFVLINFESNDNNIKLVNIGKGIALNPTMLIRFERSSLKELEADFSPIPAGLSLPLQAVAFTAHLEGALINSNKHFKLEEYENLLKQPWQIYIKYSDIYGNIYYTQHAKEFTQRWTILGKLGEDIPPGKSKAEIEAELAISANTSTNSVGIS</sequence>
<proteinExistence type="predicted"/>
<name>A0A1C2II49_ACITH</name>
<keyword evidence="2" id="KW-1185">Reference proteome</keyword>
<organism evidence="1 2">
    <name type="scientific">Acidithiobacillus thiooxidans</name>
    <name type="common">Thiobacillus thiooxidans</name>
    <dbReference type="NCBI Taxonomy" id="930"/>
    <lineage>
        <taxon>Bacteria</taxon>
        <taxon>Pseudomonadati</taxon>
        <taxon>Pseudomonadota</taxon>
        <taxon>Acidithiobacillia</taxon>
        <taxon>Acidithiobacillales</taxon>
        <taxon>Acidithiobacillaceae</taxon>
        <taxon>Acidithiobacillus</taxon>
    </lineage>
</organism>
<dbReference type="OrthoDB" id="9938321at2"/>
<evidence type="ECO:0000313" key="2">
    <source>
        <dbReference type="Proteomes" id="UP000095008"/>
    </source>
</evidence>
<dbReference type="EMBL" id="LWRY01000011">
    <property type="protein sequence ID" value="OCX75658.1"/>
    <property type="molecule type" value="Genomic_DNA"/>
</dbReference>
<gene>
    <name evidence="1" type="ORF">A6M23_01685</name>
</gene>
<dbReference type="AlphaFoldDB" id="A0A1C2II49"/>
<dbReference type="Proteomes" id="UP000095008">
    <property type="component" value="Unassembled WGS sequence"/>
</dbReference>